<keyword evidence="1" id="KW-0378">Hydrolase</keyword>
<dbReference type="InterPro" id="IPR023214">
    <property type="entry name" value="HAD_sf"/>
</dbReference>
<proteinExistence type="predicted"/>
<dbReference type="InterPro" id="IPR006379">
    <property type="entry name" value="HAD-SF_hydro_IIB"/>
</dbReference>
<dbReference type="GO" id="GO:0005829">
    <property type="term" value="C:cytosol"/>
    <property type="evidence" value="ECO:0007669"/>
    <property type="project" value="TreeGrafter"/>
</dbReference>
<dbReference type="SUPFAM" id="SSF56784">
    <property type="entry name" value="HAD-like"/>
    <property type="match status" value="1"/>
</dbReference>
<dbReference type="Gene3D" id="3.40.50.1000">
    <property type="entry name" value="HAD superfamily/HAD-like"/>
    <property type="match status" value="1"/>
</dbReference>
<dbReference type="InterPro" id="IPR036412">
    <property type="entry name" value="HAD-like_sf"/>
</dbReference>
<gene>
    <name evidence="1" type="ordered locus">Jden_0560</name>
</gene>
<dbReference type="EMBL" id="CP001706">
    <property type="protein sequence ID" value="ACV08224.1"/>
    <property type="molecule type" value="Genomic_DNA"/>
</dbReference>
<dbReference type="OrthoDB" id="3180855at2"/>
<dbReference type="Pfam" id="PF08282">
    <property type="entry name" value="Hydrolase_3"/>
    <property type="match status" value="1"/>
</dbReference>
<dbReference type="HOGENOM" id="CLU_044146_0_0_11"/>
<dbReference type="PANTHER" id="PTHR10000">
    <property type="entry name" value="PHOSPHOSERINE PHOSPHATASE"/>
    <property type="match status" value="1"/>
</dbReference>
<dbReference type="GO" id="GO:0000287">
    <property type="term" value="F:magnesium ion binding"/>
    <property type="evidence" value="ECO:0007669"/>
    <property type="project" value="TreeGrafter"/>
</dbReference>
<dbReference type="NCBIfam" id="TIGR01484">
    <property type="entry name" value="HAD-SF-IIB"/>
    <property type="match status" value="1"/>
</dbReference>
<dbReference type="STRING" id="471856.Jden_0560"/>
<protein>
    <submittedName>
        <fullName evidence="1">HAD-superfamily hydrolase, subfamily IIB</fullName>
    </submittedName>
</protein>
<dbReference type="eggNOG" id="COG0561">
    <property type="taxonomic scope" value="Bacteria"/>
</dbReference>
<dbReference type="RefSeq" id="WP_015770853.1">
    <property type="nucleotide sequence ID" value="NC_013174.1"/>
</dbReference>
<reference evidence="1 2" key="1">
    <citation type="journal article" date="2009" name="Stand. Genomic Sci.">
        <title>Complete genome sequence of Jonesia denitrificans type strain (Prevot 55134).</title>
        <authorList>
            <person name="Pukall R."/>
            <person name="Gehrich-Schroter G."/>
            <person name="Lapidus A."/>
            <person name="Nolan M."/>
            <person name="Glavina Del Rio T."/>
            <person name="Lucas S."/>
            <person name="Chen F."/>
            <person name="Tice H."/>
            <person name="Pitluck S."/>
            <person name="Cheng J.F."/>
            <person name="Copeland A."/>
            <person name="Saunders E."/>
            <person name="Brettin T."/>
            <person name="Detter J.C."/>
            <person name="Bruce D."/>
            <person name="Goodwin L."/>
            <person name="Pati A."/>
            <person name="Ivanova N."/>
            <person name="Mavromatis K."/>
            <person name="Ovchinnikova G."/>
            <person name="Chen A."/>
            <person name="Palaniappan K."/>
            <person name="Land M."/>
            <person name="Hauser L."/>
            <person name="Chang Y.J."/>
            <person name="Jeffries C.D."/>
            <person name="Chain P."/>
            <person name="Goker M."/>
            <person name="Bristow J."/>
            <person name="Eisen J.A."/>
            <person name="Markowitz V."/>
            <person name="Hugenholtz P."/>
            <person name="Kyrpides N.C."/>
            <person name="Klenk H.P."/>
            <person name="Han C."/>
        </authorList>
    </citation>
    <scope>NUCLEOTIDE SEQUENCE [LARGE SCALE GENOMIC DNA]</scope>
    <source>
        <strain evidence="2">ATCC 14870 / DSM 20603 / BCRC 15368 / CIP 55.134 / JCM 11481 / NBRC 15587 / NCTC 10816 / Prevot 55134</strain>
    </source>
</reference>
<dbReference type="PANTHER" id="PTHR10000:SF8">
    <property type="entry name" value="HAD SUPERFAMILY HYDROLASE-LIKE, TYPE 3"/>
    <property type="match status" value="1"/>
</dbReference>
<evidence type="ECO:0000313" key="2">
    <source>
        <dbReference type="Proteomes" id="UP000000628"/>
    </source>
</evidence>
<dbReference type="AlphaFoldDB" id="C7R0R7"/>
<dbReference type="Gene3D" id="3.30.1240.10">
    <property type="match status" value="1"/>
</dbReference>
<organism evidence="1 2">
    <name type="scientific">Jonesia denitrificans (strain ATCC 14870 / DSM 20603 / BCRC 15368 / CIP 55.134 / JCM 11481 / NBRC 15587 / NCTC 10816 / Prevot 55134)</name>
    <name type="common">Listeria denitrificans</name>
    <dbReference type="NCBI Taxonomy" id="471856"/>
    <lineage>
        <taxon>Bacteria</taxon>
        <taxon>Bacillati</taxon>
        <taxon>Actinomycetota</taxon>
        <taxon>Actinomycetes</taxon>
        <taxon>Micrococcales</taxon>
        <taxon>Jonesiaceae</taxon>
        <taxon>Jonesia</taxon>
    </lineage>
</organism>
<name>C7R0R7_JONDD</name>
<accession>C7R0R7</accession>
<dbReference type="GO" id="GO:0016791">
    <property type="term" value="F:phosphatase activity"/>
    <property type="evidence" value="ECO:0007669"/>
    <property type="project" value="UniProtKB-ARBA"/>
</dbReference>
<sequence>MLPAIVATDLDGTLLRPDLSVSRFTRRVLQQLEDHGVQIIFVTARPPRWMAPLEQIAPAHGRAICLNGALMWNFTTHTATRIRGFTHGEVQRIVTDLREAIPGIALGAERHTGVVFDPHFVSQHPHGPHTRWAFIETMVDVPVGKLLAQAPHLDDTTFFTQVHNVLDDRALLAFSGAGGLAEMTAPGVTKAAALAQWAADHNVPASQVIAFGDMPNDLPMLTWAGTGIAVANAHPDVLHHADGHALAHHDDGVARYLAELYNLHV</sequence>
<dbReference type="Proteomes" id="UP000000628">
    <property type="component" value="Chromosome"/>
</dbReference>
<keyword evidence="2" id="KW-1185">Reference proteome</keyword>
<dbReference type="KEGG" id="jde:Jden_0560"/>
<evidence type="ECO:0000313" key="1">
    <source>
        <dbReference type="EMBL" id="ACV08224.1"/>
    </source>
</evidence>